<dbReference type="SUPFAM" id="SSF56925">
    <property type="entry name" value="OMPA-like"/>
    <property type="match status" value="1"/>
</dbReference>
<dbReference type="EMBL" id="PHUF01000004">
    <property type="protein sequence ID" value="PKB14480.1"/>
    <property type="molecule type" value="Genomic_DNA"/>
</dbReference>
<evidence type="ECO:0000313" key="3">
    <source>
        <dbReference type="Proteomes" id="UP000232587"/>
    </source>
</evidence>
<gene>
    <name evidence="2" type="ORF">B0I00_2070</name>
</gene>
<name>A0A2N0H6E5_9SPHN</name>
<comment type="caution">
    <text evidence="2">The sequence shown here is derived from an EMBL/GenBank/DDBJ whole genome shotgun (WGS) entry which is preliminary data.</text>
</comment>
<reference evidence="2 3" key="1">
    <citation type="submission" date="2017-11" db="EMBL/GenBank/DDBJ databases">
        <title>Genomic Encyclopedia of Type Strains, Phase III (KMG-III): the genomes of soil and plant-associated and newly described type strains.</title>
        <authorList>
            <person name="Whitman W."/>
        </authorList>
    </citation>
    <scope>NUCLEOTIDE SEQUENCE [LARGE SCALE GENOMIC DNA]</scope>
    <source>
        <strain evidence="2 3">CGMCC 1.12274</strain>
    </source>
</reference>
<keyword evidence="3" id="KW-1185">Reference proteome</keyword>
<evidence type="ECO:0008006" key="4">
    <source>
        <dbReference type="Google" id="ProtNLM"/>
    </source>
</evidence>
<sequence length="304" mass="30686">MTTRLEAAMGAAALCVLASGCGGSGQSLAMSPPAPATPVAPLPAKVNDTSVELVAPPAAPALAVATRAEPIAIRYDQGRALYEVQFGTYGWSAVIDPPDPHDPAIYGPNRYFQVAGVPSAWIALGAHHRSSNAETNYTYSNIATWSAEGIGGGPWGNMVAFGVPTSAGDVPISGTGAFEGLVRGIADVPNGGWGDTATTPLDGQVKLAFDFGAGTLAGGMRLASACDCTTNFDLGTIAFASTAFARGATTFSGTFATGASGTNAFAGQFTGPGARELIASWALPFVLNGTSHQATGAWIAKRGD</sequence>
<proteinExistence type="predicted"/>
<dbReference type="Gene3D" id="2.40.160.90">
    <property type="match status" value="1"/>
</dbReference>
<keyword evidence="1" id="KW-0732">Signal</keyword>
<evidence type="ECO:0000256" key="1">
    <source>
        <dbReference type="SAM" id="SignalP"/>
    </source>
</evidence>
<dbReference type="AlphaFoldDB" id="A0A2N0H6E5"/>
<organism evidence="2 3">
    <name type="scientific">Novosphingobium kunmingense</name>
    <dbReference type="NCBI Taxonomy" id="1211806"/>
    <lineage>
        <taxon>Bacteria</taxon>
        <taxon>Pseudomonadati</taxon>
        <taxon>Pseudomonadota</taxon>
        <taxon>Alphaproteobacteria</taxon>
        <taxon>Sphingomonadales</taxon>
        <taxon>Sphingomonadaceae</taxon>
        <taxon>Novosphingobium</taxon>
    </lineage>
</organism>
<feature type="signal peptide" evidence="1">
    <location>
        <begin position="1"/>
        <end position="29"/>
    </location>
</feature>
<protein>
    <recommendedName>
        <fullName evidence="4">Transferrin-binding protein B C-lobe/N-lobe beta barrel domain-containing protein</fullName>
    </recommendedName>
</protein>
<dbReference type="Proteomes" id="UP000232587">
    <property type="component" value="Unassembled WGS sequence"/>
</dbReference>
<dbReference type="InterPro" id="IPR011250">
    <property type="entry name" value="OMP/PagP_B-barrel"/>
</dbReference>
<dbReference type="PROSITE" id="PS51257">
    <property type="entry name" value="PROKAR_LIPOPROTEIN"/>
    <property type="match status" value="1"/>
</dbReference>
<evidence type="ECO:0000313" key="2">
    <source>
        <dbReference type="EMBL" id="PKB14480.1"/>
    </source>
</evidence>
<accession>A0A2N0H6E5</accession>
<feature type="chain" id="PRO_5014612012" description="Transferrin-binding protein B C-lobe/N-lobe beta barrel domain-containing protein" evidence="1">
    <location>
        <begin position="30"/>
        <end position="304"/>
    </location>
</feature>
<dbReference type="OrthoDB" id="7529687at2"/>
<dbReference type="RefSeq" id="WP_157812530.1">
    <property type="nucleotide sequence ID" value="NZ_PHUF01000004.1"/>
</dbReference>